<dbReference type="PANTHER" id="PTHR30290:SF9">
    <property type="entry name" value="OLIGOPEPTIDE-BINDING PROTEIN APPA"/>
    <property type="match status" value="1"/>
</dbReference>
<feature type="region of interest" description="Disordered" evidence="4">
    <location>
        <begin position="36"/>
        <end position="64"/>
    </location>
</feature>
<dbReference type="EMBL" id="JAWLKJ010000001">
    <property type="protein sequence ID" value="MDV6298614.1"/>
    <property type="molecule type" value="Genomic_DNA"/>
</dbReference>
<dbReference type="CDD" id="cd00995">
    <property type="entry name" value="PBP2_NikA_DppA_OppA_like"/>
    <property type="match status" value="1"/>
</dbReference>
<dbReference type="PIRSF" id="PIRSF002741">
    <property type="entry name" value="MppA"/>
    <property type="match status" value="1"/>
</dbReference>
<accession>A0AAE4QXR6</accession>
<evidence type="ECO:0000313" key="7">
    <source>
        <dbReference type="Proteomes" id="UP001185873"/>
    </source>
</evidence>
<dbReference type="PANTHER" id="PTHR30290">
    <property type="entry name" value="PERIPLASMIC BINDING COMPONENT OF ABC TRANSPORTER"/>
    <property type="match status" value="1"/>
</dbReference>
<name>A0AAE4QXR6_9ACTN</name>
<dbReference type="Pfam" id="PF00496">
    <property type="entry name" value="SBP_bac_5"/>
    <property type="match status" value="1"/>
</dbReference>
<evidence type="ECO:0000313" key="6">
    <source>
        <dbReference type="EMBL" id="MDV6298614.1"/>
    </source>
</evidence>
<keyword evidence="3" id="KW-0732">Signal</keyword>
<proteinExistence type="inferred from homology"/>
<evidence type="ECO:0000256" key="2">
    <source>
        <dbReference type="ARBA" id="ARBA00022448"/>
    </source>
</evidence>
<dbReference type="GO" id="GO:0015833">
    <property type="term" value="P:peptide transport"/>
    <property type="evidence" value="ECO:0007669"/>
    <property type="project" value="TreeGrafter"/>
</dbReference>
<evidence type="ECO:0000259" key="5">
    <source>
        <dbReference type="Pfam" id="PF00496"/>
    </source>
</evidence>
<comment type="similarity">
    <text evidence="1">Belongs to the bacterial solute-binding protein 5 family.</text>
</comment>
<dbReference type="Gene3D" id="3.10.105.10">
    <property type="entry name" value="Dipeptide-binding Protein, Domain 3"/>
    <property type="match status" value="1"/>
</dbReference>
<dbReference type="Gene3D" id="3.40.190.10">
    <property type="entry name" value="Periplasmic binding protein-like II"/>
    <property type="match status" value="1"/>
</dbReference>
<reference evidence="6" key="1">
    <citation type="submission" date="2023-10" db="EMBL/GenBank/DDBJ databases">
        <title>Development of a sustainable strategy for remediation of hydrocarbon-contaminated territories based on the waste exchange concept.</title>
        <authorList>
            <person name="Krivoruchko A."/>
        </authorList>
    </citation>
    <scope>NUCLEOTIDE SEQUENCE</scope>
    <source>
        <strain evidence="6">IEGM 1175</strain>
    </source>
</reference>
<dbReference type="RefSeq" id="WP_317468962.1">
    <property type="nucleotide sequence ID" value="NZ_JAWLKJ010000001.1"/>
</dbReference>
<dbReference type="SUPFAM" id="SSF53850">
    <property type="entry name" value="Periplasmic binding protein-like II"/>
    <property type="match status" value="1"/>
</dbReference>
<feature type="compositionally biased region" description="Basic and acidic residues" evidence="4">
    <location>
        <begin position="53"/>
        <end position="64"/>
    </location>
</feature>
<dbReference type="GO" id="GO:0043190">
    <property type="term" value="C:ATP-binding cassette (ABC) transporter complex"/>
    <property type="evidence" value="ECO:0007669"/>
    <property type="project" value="InterPro"/>
</dbReference>
<feature type="domain" description="Solute-binding protein family 5" evidence="5">
    <location>
        <begin position="111"/>
        <end position="466"/>
    </location>
</feature>
<keyword evidence="2" id="KW-0813">Transport</keyword>
<dbReference type="GO" id="GO:0042597">
    <property type="term" value="C:periplasmic space"/>
    <property type="evidence" value="ECO:0007669"/>
    <property type="project" value="UniProtKB-ARBA"/>
</dbReference>
<evidence type="ECO:0000256" key="3">
    <source>
        <dbReference type="ARBA" id="ARBA00022729"/>
    </source>
</evidence>
<sequence>MAIVESTYLIGAEVKRMTTATAVLAAATLTLAACGGGAGGDESESASGQGGRTPEEAGRCTEDKAGGTITMGEYVMLPSFAPGQGHYGIRGGAQSAAVYDRLMRWNPEASEYEPQLAESLESSEGHTVWTLKLRDGVTFSNGDPLTASDVEFTMDLHMDPELGSLALTDVEQIESTRVVDPLTVEFTLAEPWVDFPFALSRSAGEVIPEKAYTEAGPEAWKDNPIGAGAYVLDRKVPNQEVVLKPNPNYYGGPVCPTLRFISIPGSQGTLEAYQKGEIQVGYLRGAEFISQAWDADEQGFYEAISSGRSLVMNNGKAGYDGILTDVRARQAVAHALDRDLMNDRLTDGRGQSTSSLLAESSRFYDGQEGPEFDPEKAAALVDELKQEKDWDGDLTLVTNTSPENVQTGVVVKALLDSAGFDVTLENVPASQQSAKLFSGDFEIIIGGMNPSDADASASFLANLVPGGSTNISGVDDPELAEAARALKSVETPDEQKAAFHRLQEEYNRVMPFAVFANAEEYVVVDESVKGVKPTVASTMLFDGAYIEP</sequence>
<dbReference type="InterPro" id="IPR039424">
    <property type="entry name" value="SBP_5"/>
</dbReference>
<evidence type="ECO:0000256" key="1">
    <source>
        <dbReference type="ARBA" id="ARBA00005695"/>
    </source>
</evidence>
<dbReference type="GO" id="GO:1904680">
    <property type="term" value="F:peptide transmembrane transporter activity"/>
    <property type="evidence" value="ECO:0007669"/>
    <property type="project" value="TreeGrafter"/>
</dbReference>
<evidence type="ECO:0000256" key="4">
    <source>
        <dbReference type="SAM" id="MobiDB-lite"/>
    </source>
</evidence>
<dbReference type="InterPro" id="IPR000914">
    <property type="entry name" value="SBP_5_dom"/>
</dbReference>
<dbReference type="InterPro" id="IPR030678">
    <property type="entry name" value="Peptide/Ni-bd"/>
</dbReference>
<dbReference type="Proteomes" id="UP001185873">
    <property type="component" value="Unassembled WGS sequence"/>
</dbReference>
<gene>
    <name evidence="6" type="ORF">R3P82_05765</name>
</gene>
<comment type="caution">
    <text evidence="6">The sequence shown here is derived from an EMBL/GenBank/DDBJ whole genome shotgun (WGS) entry which is preliminary data.</text>
</comment>
<organism evidence="6 7">
    <name type="scientific">Dietzia maris</name>
    <dbReference type="NCBI Taxonomy" id="37915"/>
    <lineage>
        <taxon>Bacteria</taxon>
        <taxon>Bacillati</taxon>
        <taxon>Actinomycetota</taxon>
        <taxon>Actinomycetes</taxon>
        <taxon>Mycobacteriales</taxon>
        <taxon>Dietziaceae</taxon>
        <taxon>Dietzia</taxon>
    </lineage>
</organism>
<dbReference type="AlphaFoldDB" id="A0AAE4QXR6"/>
<protein>
    <submittedName>
        <fullName evidence="6">ABC transporter substrate-binding protein</fullName>
    </submittedName>
</protein>